<dbReference type="OrthoDB" id="3190595at2"/>
<evidence type="ECO:0000256" key="4">
    <source>
        <dbReference type="ARBA" id="ARBA00023125"/>
    </source>
</evidence>
<evidence type="ECO:0000313" key="9">
    <source>
        <dbReference type="Proteomes" id="UP000310636"/>
    </source>
</evidence>
<feature type="domain" description="Response regulatory" evidence="7">
    <location>
        <begin position="2"/>
        <end position="116"/>
    </location>
</feature>
<dbReference type="Gene3D" id="1.25.40.10">
    <property type="entry name" value="Tetratricopeptide repeat domain"/>
    <property type="match status" value="1"/>
</dbReference>
<dbReference type="SMART" id="SM01043">
    <property type="entry name" value="BTAD"/>
    <property type="match status" value="1"/>
</dbReference>
<evidence type="ECO:0000256" key="3">
    <source>
        <dbReference type="ARBA" id="ARBA00023015"/>
    </source>
</evidence>
<dbReference type="SMART" id="SM00862">
    <property type="entry name" value="Trans_reg_C"/>
    <property type="match status" value="1"/>
</dbReference>
<keyword evidence="2" id="KW-0902">Two-component regulatory system</keyword>
<dbReference type="SUPFAM" id="SSF48452">
    <property type="entry name" value="TPR-like"/>
    <property type="match status" value="1"/>
</dbReference>
<evidence type="ECO:0000256" key="6">
    <source>
        <dbReference type="PROSITE-ProRule" id="PRU00169"/>
    </source>
</evidence>
<dbReference type="InterPro" id="IPR005158">
    <property type="entry name" value="BTAD"/>
</dbReference>
<accession>A0A4S4BQ68</accession>
<dbReference type="InterPro" id="IPR011990">
    <property type="entry name" value="TPR-like_helical_dom_sf"/>
</dbReference>
<dbReference type="GO" id="GO:0000160">
    <property type="term" value="P:phosphorelay signal transduction system"/>
    <property type="evidence" value="ECO:0007669"/>
    <property type="project" value="UniProtKB-KW"/>
</dbReference>
<dbReference type="InterPro" id="IPR001867">
    <property type="entry name" value="OmpR/PhoB-type_DNA-bd"/>
</dbReference>
<dbReference type="InterPro" id="IPR036388">
    <property type="entry name" value="WH-like_DNA-bd_sf"/>
</dbReference>
<dbReference type="GO" id="GO:0006355">
    <property type="term" value="P:regulation of DNA-templated transcription"/>
    <property type="evidence" value="ECO:0007669"/>
    <property type="project" value="InterPro"/>
</dbReference>
<organism evidence="8 9">
    <name type="scientific">Cohnella fermenti</name>
    <dbReference type="NCBI Taxonomy" id="2565925"/>
    <lineage>
        <taxon>Bacteria</taxon>
        <taxon>Bacillati</taxon>
        <taxon>Bacillota</taxon>
        <taxon>Bacilli</taxon>
        <taxon>Bacillales</taxon>
        <taxon>Paenibacillaceae</taxon>
        <taxon>Cohnella</taxon>
    </lineage>
</organism>
<protein>
    <submittedName>
        <fullName evidence="8">Response regulator</fullName>
    </submittedName>
</protein>
<dbReference type="InterPro" id="IPR001789">
    <property type="entry name" value="Sig_transdc_resp-reg_receiver"/>
</dbReference>
<dbReference type="SUPFAM" id="SSF52172">
    <property type="entry name" value="CheY-like"/>
    <property type="match status" value="1"/>
</dbReference>
<comment type="caution">
    <text evidence="8">The sequence shown here is derived from an EMBL/GenBank/DDBJ whole genome shotgun (WGS) entry which is preliminary data.</text>
</comment>
<dbReference type="Proteomes" id="UP000310636">
    <property type="component" value="Unassembled WGS sequence"/>
</dbReference>
<keyword evidence="6" id="KW-0597">Phosphoprotein</keyword>
<reference evidence="8 9" key="1">
    <citation type="submission" date="2019-04" db="EMBL/GenBank/DDBJ databases">
        <title>Cohnella sp. nov. isolated from preserved vegetables.</title>
        <authorList>
            <person name="Lin S.-Y."/>
            <person name="Hung M.-H."/>
            <person name="Young C.-C."/>
        </authorList>
    </citation>
    <scope>NUCLEOTIDE SEQUENCE [LARGE SCALE GENOMIC DNA]</scope>
    <source>
        <strain evidence="8 9">CC-MHH1044</strain>
    </source>
</reference>
<feature type="modified residue" description="4-aspartylphosphate" evidence="6">
    <location>
        <position position="53"/>
    </location>
</feature>
<keyword evidence="5" id="KW-0804">Transcription</keyword>
<gene>
    <name evidence="8" type="ORF">E6C55_16975</name>
</gene>
<evidence type="ECO:0000256" key="2">
    <source>
        <dbReference type="ARBA" id="ARBA00023012"/>
    </source>
</evidence>
<comment type="similarity">
    <text evidence="1">Belongs to the AfsR/DnrI/RedD regulatory family.</text>
</comment>
<dbReference type="AlphaFoldDB" id="A0A4S4BQ68"/>
<dbReference type="Gene3D" id="3.40.50.2300">
    <property type="match status" value="1"/>
</dbReference>
<evidence type="ECO:0000259" key="7">
    <source>
        <dbReference type="PROSITE" id="PS50110"/>
    </source>
</evidence>
<dbReference type="RefSeq" id="WP_136371010.1">
    <property type="nucleotide sequence ID" value="NZ_SSOB01000021.1"/>
</dbReference>
<dbReference type="EMBL" id="SSOB01000021">
    <property type="protein sequence ID" value="THF77062.1"/>
    <property type="molecule type" value="Genomic_DNA"/>
</dbReference>
<dbReference type="InterPro" id="IPR016032">
    <property type="entry name" value="Sig_transdc_resp-reg_C-effctor"/>
</dbReference>
<keyword evidence="4" id="KW-0238">DNA-binding</keyword>
<dbReference type="InterPro" id="IPR051677">
    <property type="entry name" value="AfsR-DnrI-RedD_regulator"/>
</dbReference>
<dbReference type="GO" id="GO:0003677">
    <property type="term" value="F:DNA binding"/>
    <property type="evidence" value="ECO:0007669"/>
    <property type="project" value="UniProtKB-KW"/>
</dbReference>
<evidence type="ECO:0000313" key="8">
    <source>
        <dbReference type="EMBL" id="THF77062.1"/>
    </source>
</evidence>
<evidence type="ECO:0000256" key="1">
    <source>
        <dbReference type="ARBA" id="ARBA00005820"/>
    </source>
</evidence>
<dbReference type="Pfam" id="PF00486">
    <property type="entry name" value="Trans_reg_C"/>
    <property type="match status" value="1"/>
</dbReference>
<dbReference type="SUPFAM" id="SSF46894">
    <property type="entry name" value="C-terminal effector domain of the bipartite response regulators"/>
    <property type="match status" value="1"/>
</dbReference>
<keyword evidence="3" id="KW-0805">Transcription regulation</keyword>
<sequence length="383" mass="43080">MRVLVVDDEPAMLLAMKRLLKNVEGVELVGNFRSAQEALEFVRNEEADLVFLDIQIAEDNGLELARSLRAARADLDIVFTTSHAEYAIDAYDVYPLDFMVKPISRTRLVQTIARAAAGGRTLPGGSGSSVSFAGSGNAGVAASPPLTVRGLGCFEVGSKQAGTVKWISRKSMELFAYLLMHRGRSVSRLRILEDIFPDMPLKNAELYLNTAVYQLRKALSLHGAKEIVVTAQEQYRVDLDHADVDFIRLETDMAELAEINQENAAAAIELERRFAGELFEDKPFEWAAMERERLSLLYDSVAKRLAGWLLEERRYSEALVVARRLVSRNEFEEESNLLLLRTLGDMGDRQALSHYYEHYTQLLLRELGLAPSPECARLYEQYL</sequence>
<dbReference type="Pfam" id="PF00072">
    <property type="entry name" value="Response_reg"/>
    <property type="match status" value="1"/>
</dbReference>
<name>A0A4S4BQ68_9BACL</name>
<dbReference type="Pfam" id="PF03704">
    <property type="entry name" value="BTAD"/>
    <property type="match status" value="1"/>
</dbReference>
<proteinExistence type="inferred from homology"/>
<keyword evidence="9" id="KW-1185">Reference proteome</keyword>
<dbReference type="PROSITE" id="PS50110">
    <property type="entry name" value="RESPONSE_REGULATORY"/>
    <property type="match status" value="1"/>
</dbReference>
<dbReference type="SMART" id="SM00448">
    <property type="entry name" value="REC"/>
    <property type="match status" value="1"/>
</dbReference>
<dbReference type="PANTHER" id="PTHR35807">
    <property type="entry name" value="TRANSCRIPTIONAL REGULATOR REDD-RELATED"/>
    <property type="match status" value="1"/>
</dbReference>
<dbReference type="InterPro" id="IPR011006">
    <property type="entry name" value="CheY-like_superfamily"/>
</dbReference>
<dbReference type="Gene3D" id="1.10.10.10">
    <property type="entry name" value="Winged helix-like DNA-binding domain superfamily/Winged helix DNA-binding domain"/>
    <property type="match status" value="1"/>
</dbReference>
<evidence type="ECO:0000256" key="5">
    <source>
        <dbReference type="ARBA" id="ARBA00023163"/>
    </source>
</evidence>